<feature type="compositionally biased region" description="Acidic residues" evidence="7">
    <location>
        <begin position="3177"/>
        <end position="3191"/>
    </location>
</feature>
<evidence type="ECO:0000259" key="9">
    <source>
        <dbReference type="Pfam" id="PF12359"/>
    </source>
</evidence>
<feature type="region of interest" description="Disordered" evidence="7">
    <location>
        <begin position="2803"/>
        <end position="2825"/>
    </location>
</feature>
<dbReference type="Pfam" id="PF12359">
    <property type="entry name" value="DUF3645"/>
    <property type="match status" value="1"/>
</dbReference>
<evidence type="ECO:0000256" key="1">
    <source>
        <dbReference type="ARBA" id="ARBA00000707"/>
    </source>
</evidence>
<keyword evidence="6" id="KW-0788">Thiol protease</keyword>
<protein>
    <recommendedName>
        <fullName evidence="2">ubiquitinyl hydrolase 1</fullName>
        <ecNumber evidence="2">3.4.19.12</ecNumber>
    </recommendedName>
</protein>
<evidence type="ECO:0000256" key="5">
    <source>
        <dbReference type="ARBA" id="ARBA00022801"/>
    </source>
</evidence>
<evidence type="ECO:0000259" key="10">
    <source>
        <dbReference type="Pfam" id="PF20255"/>
    </source>
</evidence>
<keyword evidence="12" id="KW-1185">Reference proteome</keyword>
<dbReference type="Pfam" id="PF12340">
    <property type="entry name" value="DUF3638"/>
    <property type="match status" value="1"/>
</dbReference>
<dbReference type="InterPro" id="IPR022105">
    <property type="entry name" value="DUF3645"/>
</dbReference>
<dbReference type="EC" id="3.4.19.12" evidence="2"/>
<feature type="compositionally biased region" description="Polar residues" evidence="7">
    <location>
        <begin position="1859"/>
        <end position="1869"/>
    </location>
</feature>
<evidence type="ECO:0000256" key="2">
    <source>
        <dbReference type="ARBA" id="ARBA00012759"/>
    </source>
</evidence>
<dbReference type="EMBL" id="WWBZ02000022">
    <property type="protein sequence ID" value="KAF4308506.1"/>
    <property type="molecule type" value="Genomic_DNA"/>
</dbReference>
<dbReference type="GO" id="GO:0004843">
    <property type="term" value="F:cysteine-type deubiquitinase activity"/>
    <property type="evidence" value="ECO:0007669"/>
    <property type="project" value="UniProtKB-EC"/>
</dbReference>
<comment type="catalytic activity">
    <reaction evidence="1">
        <text>Thiol-dependent hydrolysis of ester, thioester, amide, peptide and isopeptide bonds formed by the C-terminal Gly of ubiquitin (a 76-residue protein attached to proteins as an intracellular targeting signal).</text>
        <dbReference type="EC" id="3.4.19.12"/>
    </reaction>
</comment>
<organism evidence="11 12">
    <name type="scientific">Botryosphaeria dothidea</name>
    <dbReference type="NCBI Taxonomy" id="55169"/>
    <lineage>
        <taxon>Eukaryota</taxon>
        <taxon>Fungi</taxon>
        <taxon>Dikarya</taxon>
        <taxon>Ascomycota</taxon>
        <taxon>Pezizomycotina</taxon>
        <taxon>Dothideomycetes</taxon>
        <taxon>Dothideomycetes incertae sedis</taxon>
        <taxon>Botryosphaeriales</taxon>
        <taxon>Botryosphaeriaceae</taxon>
        <taxon>Botryosphaeria</taxon>
    </lineage>
</organism>
<feature type="domain" description="DUF3638" evidence="8">
    <location>
        <begin position="2034"/>
        <end position="2257"/>
    </location>
</feature>
<evidence type="ECO:0000256" key="7">
    <source>
        <dbReference type="SAM" id="MobiDB-lite"/>
    </source>
</evidence>
<accession>A0A8H4IWI7</accession>
<evidence type="ECO:0000256" key="3">
    <source>
        <dbReference type="ARBA" id="ARBA00022670"/>
    </source>
</evidence>
<feature type="region of interest" description="Disordered" evidence="7">
    <location>
        <begin position="3056"/>
        <end position="3080"/>
    </location>
</feature>
<dbReference type="InterPro" id="IPR046541">
    <property type="entry name" value="DUF6606"/>
</dbReference>
<evidence type="ECO:0000256" key="4">
    <source>
        <dbReference type="ARBA" id="ARBA00022786"/>
    </source>
</evidence>
<evidence type="ECO:0000313" key="11">
    <source>
        <dbReference type="EMBL" id="KAF4308506.1"/>
    </source>
</evidence>
<keyword evidence="4" id="KW-0833">Ubl conjugation pathway</keyword>
<dbReference type="InterPro" id="IPR051346">
    <property type="entry name" value="OTU_Deubiquitinase"/>
</dbReference>
<evidence type="ECO:0000256" key="6">
    <source>
        <dbReference type="ARBA" id="ARBA00022807"/>
    </source>
</evidence>
<dbReference type="Proteomes" id="UP000572817">
    <property type="component" value="Unassembled WGS sequence"/>
</dbReference>
<dbReference type="PANTHER" id="PTHR13367:SF32">
    <property type="entry name" value="DUF6606 DOMAIN-CONTAINING PROTEIN"/>
    <property type="match status" value="1"/>
</dbReference>
<dbReference type="OrthoDB" id="3182339at2759"/>
<feature type="domain" description="DUF3645" evidence="9">
    <location>
        <begin position="2376"/>
        <end position="2408"/>
    </location>
</feature>
<feature type="region of interest" description="Disordered" evidence="7">
    <location>
        <begin position="3159"/>
        <end position="3232"/>
    </location>
</feature>
<dbReference type="GO" id="GO:0006508">
    <property type="term" value="P:proteolysis"/>
    <property type="evidence" value="ECO:0007669"/>
    <property type="project" value="UniProtKB-KW"/>
</dbReference>
<reference evidence="11" key="1">
    <citation type="submission" date="2020-04" db="EMBL/GenBank/DDBJ databases">
        <title>Genome Assembly and Annotation of Botryosphaeria dothidea sdau 11-99, a Latent Pathogen of Apple Fruit Ring Rot in China.</title>
        <authorList>
            <person name="Yu C."/>
            <person name="Diao Y."/>
            <person name="Lu Q."/>
            <person name="Zhao J."/>
            <person name="Cui S."/>
            <person name="Peng C."/>
            <person name="He B."/>
            <person name="Liu H."/>
        </authorList>
    </citation>
    <scope>NUCLEOTIDE SEQUENCE [LARGE SCALE GENOMIC DNA]</scope>
    <source>
        <strain evidence="11">Sdau11-99</strain>
    </source>
</reference>
<evidence type="ECO:0000259" key="8">
    <source>
        <dbReference type="Pfam" id="PF12340"/>
    </source>
</evidence>
<name>A0A8H4IWI7_9PEZI</name>
<gene>
    <name evidence="11" type="ORF">GTA08_BOTSDO04280</name>
</gene>
<evidence type="ECO:0000313" key="12">
    <source>
        <dbReference type="Proteomes" id="UP000572817"/>
    </source>
</evidence>
<dbReference type="PANTHER" id="PTHR13367">
    <property type="entry name" value="UBIQUITIN THIOESTERASE"/>
    <property type="match status" value="1"/>
</dbReference>
<feature type="compositionally biased region" description="Acidic residues" evidence="7">
    <location>
        <begin position="3059"/>
        <end position="3080"/>
    </location>
</feature>
<keyword evidence="5 11" id="KW-0378">Hydrolase</keyword>
<proteinExistence type="predicted"/>
<sequence>MSQQTATARLLEAQFNHLVLPARVPSKRDDDLAEIEVAIINRLTDACRVLRDSGSVGSYNEWDNIRRVLITVKDLNTGGRLEKLTLLRNFRSLEQGDLLILHVAEQNAGLLIRRIPRHSGEEVLFEVFEASPRSSDVLATEEALQWDFPGAAVSVPSTTFAEDSFQESLAGYLQQCSTESIKRFAARASKAGSLAVETRDTSDPAMIASLLLTLLEVHGRRVPTTLLRKRVRDNASWAEGSENPWRRLPFWLVLRVGLARHLANIHDGEIGRLKYKFLICLVLTQLLDNALNHLDPQSLATLKAKLSRRLAKLEDAKAQCSPRIRSEYDALFASLGPIFCNTLRKANQHIETVWAALKAQMKKHIPPLPVRAPQTALHLALPNSGPYLHNILQNAFHMDKMYTQTHNFNKEAANQSLKPLADRCYTLSQLETEVEDHDRFEDLASSSHDNACMALYRKIDHYVKLVGSTYDGDPEQKSIMILTLMDLWMALDQRNTSIFELLLDFRPGILPEVLDVLQLPHLSEMRRLQRIQHYLHERNERSISTTRTIFDNPSTECFAVRYFDESDPETLGTLYQEINRAEALSRAAKEMEWEKSSKKYENLEKRIAESTCVFKQDEPYPEHDDKRCTKCYLRRCARRTTIAIHEDFLPADLVHAKAAVFELRCPPAFAAYRNATWKIIGVLGCQKLVDRSQPRLRLQEYSNLSPFTQSSIDGITLASTTKSFLDTHYRVLRFPVGLSEVCKPNGLKLAYFDAFTKTWPGLQRVKPSFAHHCPLIIPPNSSFAVLRFPSKFASDGPGRTSNEIISSHTLCPSGLNPYEYMSYQSLFSSKHRRWPLILLELASSNLNFGNEATSILISQLSAQAGPAHENDPLRTIHHIFRQESFCKRLVDQINERVRTISVNWRETNCMDMLITLILRLLSLTSDGPSHDKASALLTKVRAATYIWTHQLREEIHNAKDDDTSRICSRYALWAALLCRKTFSRHSADPRIGSTVSLSVEELKCFIVSSITLQDNMITDPATMPSNLRAALIRDLKMTYRMRFLIQQSVQEHYQGLFAAIDSIWPQPSLSGGRTYSEPILLDGKHCWVVQLIVQGPHGHKEQMVHYNILEGHLLIDNKPLGRLPTDIRTSPILAELFGSQNLLTYPSGLLGMAYRVSLPSFDHEIHIGFRGEQMIIRDYFQGKLWELIPRGSFARGNSYDLPALLVDDSFHWLDLNSGILHIRPCAAKWKPKDSNWQIDLKTHIGTRRSSRLVDPHSPIFRKIANIFEGFEDTRFLTVYQQRREPLSVELRRLQLTFKVSKTGNGSLCCNELNAEVDRNQDAGTWYGLSSKLVLCDTLNLQERIIVVPMGSIRVRRNKFHVTVSLDQNGYYAKYSINQIIGRLDCPAEPRMLYLKAQLHAYTSSVLPDSLTGRTGTEESLHFLHSGICQPWEPLDLPSLRYLASIADLTPTREYYPKGLKVMQNTHWNPARTTIMQRDEFLPLVQSIYQKSLDLVRFSLQRPELPKLSEADVHLLQRGIYQRQLYERQLDYSRTPRGSYDLVYDARDGFQNTQEYKNVFESVTLISKWSTRIPAPADLAKIFQAWPVIQGYGHSYGKILLSDCLSTDFALDWGSLVEYCRGCTQAQLYHLSFMFAILSFSADVNMDVIRTLIAFTISNNMKKLNPPTWPSYSNFRHNHVPTADSLAKLMESCVIPYKEENYRGLTLTFKTKQKFEVARRDHEEKAENDCKRLAIFLLEQWPCVEPTIDGLSDEDSLELDVPKALAIVKPEWLRLFQNLELSKYITQIQQVLKHFDAPFDGQPPLLENDEGGIFYPGCGEKGIPHLTTHLLCKSIDTHTDIQTDPRSSTLSPLSRKENIPVNSKMQSRPSSKTKKMPREMVDLFNIIGSFSKTKSTVMKDYTSDLKQSLEALKSLESRPRRMENNEMTPVELIVDIAEAQQKVEEIMMRICQAFEKDDPRAKWLKEGGLWPCITRVTLLEQLRSTSTVEFGSGMKEILVEYALSLTQLQRMMRLREANRKNNNKKFEEEKSYAGHENWQPASHPDWVLLEIEANILIRPGQVDVALATISPTSGSNSVLQMNMGQGKTSCIIPMVAASLADTNRLVRVVVPKALLLQTAQLLHARLGGLLGRELRHIPFSRKTPTDQETTKAFFKIHKDMMSASGIMLSLPEHIMSFMLSGMQKVSDNRIAEATPMINIQGWMRKVCRDVLDESDFTLAVKTQLIYPSGQQTTVDGQPRRWEIPETLLGLVKKHIWSLKREYPRSLDVVNRPVGGFPLIYFLRKDAEDALISLIVNDIMRGHTSILPMQDCSTPERQAIRNYITTAVVLPRTMTMIDTVFPDKPIAKQTLHLLRGLLVNRILLLTLKKRWSVQYGLHPMRDPVAVPFHAKGVPSDQAEWGHPDVAILFTCLSFYYGGLTIPQLQQGLEHVVKSDDPSSEYDRWMQGVKNIPDSLREWNVINVDDEAQLNEVWKCLHYSTVAIDYYLNHFVFPRHARQFKIQLQSSAWDIPLLPNAQTSQWKPSEHRPLTTGFSGTNDSRSLLPLTIKQQDLPRLSHTNAEVLTYLLQPRNRQYIIAAGRNGKRLSEKDFLYKLKEVKIRILIDAGAQILEMDNRTLVRTWLEIDTEAKAALYFTDENQPFIMYRNGKKIPLVASPFADDLKECLVYLDEAHTRGTDLRLGPEAKGALTLGLGQSKDQTVQAAMRLRQLATTQSVVFFAGPEVHQSILDQRKYRPGSPIDSYDVICWLLEQTCNGIEQLQPLYYSQGRNFCHRSQALLDHKDFLSDAKQREACLEELQQIEHQTVEQLYKPKPKPKSSRSTTSFSPQNAAFMKELNTRRKGFQDHGFAVHGSALQEVEQEREQEREVESVREVQKPVHYSPLEFGGLHSDIVRFVQTGRLPACSTAYEHMFVCLRRTALGLKYGVNKAMINSKLFVSAEFPRSVELQRPNDNFLRQVNWLLWSTKTETAIIVVPEEAELIIPLAREISKPVTHLLTYAAPVTRKMLHLGDLTYLAIPDLPPDWRAPDWLKTELGLFAGRLYFEFDEYPGMAKYLGLREDGSDSAENPDDVMDDEADEDVDDEGLEDGEVLEDDQLRAKGEDTAPSGFTARPLTFLQEWLAIRRKGQDFTHTPMGYVCHERPLHKDHPFFAKVVEERLTPAPAVSGHKSNGVGVSRMNNVDDDDDDDFDDDESDGVGGADFWDAEEEHDVDALEGHKVWQDAEEGCSSGGSEDDE</sequence>
<feature type="domain" description="DUF6606" evidence="10">
    <location>
        <begin position="15"/>
        <end position="288"/>
    </location>
</feature>
<dbReference type="InterPro" id="IPR022099">
    <property type="entry name" value="DUF3638"/>
</dbReference>
<feature type="region of interest" description="Disordered" evidence="7">
    <location>
        <begin position="1840"/>
        <end position="1874"/>
    </location>
</feature>
<comment type="caution">
    <text evidence="11">The sequence shown here is derived from an EMBL/GenBank/DDBJ whole genome shotgun (WGS) entry which is preliminary data.</text>
</comment>
<keyword evidence="3" id="KW-0645">Protease</keyword>
<feature type="compositionally biased region" description="Basic and acidic residues" evidence="7">
    <location>
        <begin position="3207"/>
        <end position="3217"/>
    </location>
</feature>
<dbReference type="Pfam" id="PF20255">
    <property type="entry name" value="DUF6606"/>
    <property type="match status" value="1"/>
</dbReference>